<dbReference type="OrthoDB" id="167809at2759"/>
<keyword evidence="6" id="KW-1185">Reference proteome</keyword>
<dbReference type="InterPro" id="IPR036380">
    <property type="entry name" value="Isochorismatase-like_sf"/>
</dbReference>
<dbReference type="GO" id="GO:0016787">
    <property type="term" value="F:hydrolase activity"/>
    <property type="evidence" value="ECO:0007669"/>
    <property type="project" value="UniProtKB-KW"/>
</dbReference>
<sequence>MATNGTEIDASTNKPTQIGTDPTNYWIYEPDTGIIDLTRGQSSNATTLKTTTNPLRLAPEKTALVIIDMQNFFLSPELGRPTESTGLAAAKALMDIGIPAAREKGIRILWVNWGLTDDEVKSMPPGVARAFGVFEATPNSTKKRKNPNVYKGLGADMGPIQLSDGTTVEAGRVLMRDAWNTALYPPLDVAYLEGAKRSSMPDVWIHKNRMSALWGSGTDMEVYLEKEGITTLLFAGVNTDQCVGGTLVDAFSKGYDCIFLKDASATSSPKFSQDSWEWNSEHCWGFLTDCASLKEM</sequence>
<protein>
    <recommendedName>
        <fullName evidence="4">Isochorismatase-like domain-containing protein</fullName>
    </recommendedName>
</protein>
<name>V5I1Y6_BYSSN</name>
<dbReference type="InterPro" id="IPR000868">
    <property type="entry name" value="Isochorismatase-like_dom"/>
</dbReference>
<evidence type="ECO:0000313" key="5">
    <source>
        <dbReference type="EMBL" id="GAD96810.1"/>
    </source>
</evidence>
<dbReference type="InParanoid" id="V5I1Y6"/>
<comment type="similarity">
    <text evidence="1">Belongs to the isochorismatase family.</text>
</comment>
<dbReference type="CDD" id="cd00431">
    <property type="entry name" value="cysteine_hydrolases"/>
    <property type="match status" value="1"/>
</dbReference>
<evidence type="ECO:0000256" key="2">
    <source>
        <dbReference type="ARBA" id="ARBA00022801"/>
    </source>
</evidence>
<accession>V5I1Y6</accession>
<organism evidence="5 6">
    <name type="scientific">Byssochlamys spectabilis (strain No. 5 / NBRC 109023)</name>
    <name type="common">Paecilomyces variotii</name>
    <dbReference type="NCBI Taxonomy" id="1356009"/>
    <lineage>
        <taxon>Eukaryota</taxon>
        <taxon>Fungi</taxon>
        <taxon>Dikarya</taxon>
        <taxon>Ascomycota</taxon>
        <taxon>Pezizomycotina</taxon>
        <taxon>Eurotiomycetes</taxon>
        <taxon>Eurotiomycetidae</taxon>
        <taxon>Eurotiales</taxon>
        <taxon>Thermoascaceae</taxon>
        <taxon>Paecilomyces</taxon>
    </lineage>
</organism>
<dbReference type="EMBL" id="BAUL01000177">
    <property type="protein sequence ID" value="GAD96810.1"/>
    <property type="molecule type" value="Genomic_DNA"/>
</dbReference>
<dbReference type="SUPFAM" id="SSF52499">
    <property type="entry name" value="Isochorismatase-like hydrolases"/>
    <property type="match status" value="1"/>
</dbReference>
<dbReference type="AlphaFoldDB" id="V5I1Y6"/>
<dbReference type="Pfam" id="PF00857">
    <property type="entry name" value="Isochorismatase"/>
    <property type="match status" value="1"/>
</dbReference>
<keyword evidence="2" id="KW-0378">Hydrolase</keyword>
<dbReference type="InterPro" id="IPR050272">
    <property type="entry name" value="Isochorismatase-like_hydrls"/>
</dbReference>
<dbReference type="PANTHER" id="PTHR43540:SF9">
    <property type="entry name" value="FAMILY HYDROLASE, PUTATIVE (AFU_ORTHOLOGUE AFUA_2G08700)-RELATED"/>
    <property type="match status" value="1"/>
</dbReference>
<gene>
    <name evidence="5" type="ORF">PVAR5_5475</name>
</gene>
<dbReference type="eggNOG" id="ENOG502SMMI">
    <property type="taxonomic scope" value="Eukaryota"/>
</dbReference>
<dbReference type="Proteomes" id="UP000018001">
    <property type="component" value="Unassembled WGS sequence"/>
</dbReference>
<reference evidence="6" key="1">
    <citation type="journal article" date="2014" name="Genome Announc.">
        <title>Draft genome sequence of the formaldehyde-resistant fungus Byssochlamys spectabilis No. 5 (anamorph Paecilomyces variotii No. 5) (NBRC109023).</title>
        <authorList>
            <person name="Oka T."/>
            <person name="Ekino K."/>
            <person name="Fukuda K."/>
            <person name="Nomura Y."/>
        </authorList>
    </citation>
    <scope>NUCLEOTIDE SEQUENCE [LARGE SCALE GENOMIC DNA]</scope>
    <source>
        <strain evidence="6">No. 5 / NBRC 109023</strain>
    </source>
</reference>
<dbReference type="HOGENOM" id="CLU_068979_0_0_1"/>
<feature type="region of interest" description="Disordered" evidence="3">
    <location>
        <begin position="1"/>
        <end position="22"/>
    </location>
</feature>
<evidence type="ECO:0000256" key="1">
    <source>
        <dbReference type="ARBA" id="ARBA00006336"/>
    </source>
</evidence>
<dbReference type="Gene3D" id="3.40.50.850">
    <property type="entry name" value="Isochorismatase-like"/>
    <property type="match status" value="1"/>
</dbReference>
<evidence type="ECO:0000256" key="3">
    <source>
        <dbReference type="SAM" id="MobiDB-lite"/>
    </source>
</evidence>
<evidence type="ECO:0000259" key="4">
    <source>
        <dbReference type="Pfam" id="PF00857"/>
    </source>
</evidence>
<evidence type="ECO:0000313" key="6">
    <source>
        <dbReference type="Proteomes" id="UP000018001"/>
    </source>
</evidence>
<proteinExistence type="inferred from homology"/>
<feature type="domain" description="Isochorismatase-like" evidence="4">
    <location>
        <begin position="198"/>
        <end position="277"/>
    </location>
</feature>
<comment type="caution">
    <text evidence="5">The sequence shown here is derived from an EMBL/GenBank/DDBJ whole genome shotgun (WGS) entry which is preliminary data.</text>
</comment>
<dbReference type="PANTHER" id="PTHR43540">
    <property type="entry name" value="PEROXYUREIDOACRYLATE/UREIDOACRYLATE AMIDOHYDROLASE-RELATED"/>
    <property type="match status" value="1"/>
</dbReference>